<sequence>MKTINIQQLRLIFLVFSYIGLTHISHSQEHDREYYAGISASFMGLDYQNPQTTNKPALGGGISLGYTRFFEESRFYWHPIWGVSVGLEFFQYNTTAKTDVLKDSYFEYDIDNELFDFRYQLKGVEEKYQVNMLNLPIGLQYQKGGMQSLFYVKAGGKLGVALTSSYKTKMQDLTTSGYYPEHNVELHDPLFMGFGDFSDKASKEGKIKAQFSFALFLESGMKFRLNNSNKFLYLGAFAEYGLVPLLKGNNDKNSITYNKENPIDFTYNHLFDTGNNKNLRTMALGISLKYSFTR</sequence>
<keyword evidence="2" id="KW-1185">Reference proteome</keyword>
<proteinExistence type="predicted"/>
<evidence type="ECO:0000313" key="1">
    <source>
        <dbReference type="EMBL" id="MBB4118562.1"/>
    </source>
</evidence>
<reference evidence="1 2" key="1">
    <citation type="submission" date="2020-08" db="EMBL/GenBank/DDBJ databases">
        <title>Genomic Encyclopedia of Type Strains, Phase IV (KMG-IV): sequencing the most valuable type-strain genomes for metagenomic binning, comparative biology and taxonomic classification.</title>
        <authorList>
            <person name="Goeker M."/>
        </authorList>
    </citation>
    <scope>NUCLEOTIDE SEQUENCE [LARGE SCALE GENOMIC DNA]</scope>
    <source>
        <strain evidence="1 2">DSM 29568</strain>
    </source>
</reference>
<dbReference type="EMBL" id="JACIFO010000002">
    <property type="protein sequence ID" value="MBB4118562.1"/>
    <property type="molecule type" value="Genomic_DNA"/>
</dbReference>
<comment type="caution">
    <text evidence="1">The sequence shown here is derived from an EMBL/GenBank/DDBJ whole genome shotgun (WGS) entry which is preliminary data.</text>
</comment>
<dbReference type="Proteomes" id="UP000553034">
    <property type="component" value="Unassembled WGS sequence"/>
</dbReference>
<name>A0A840EH07_9FLAO</name>
<dbReference type="AlphaFoldDB" id="A0A840EH07"/>
<gene>
    <name evidence="1" type="ORF">GGR32_000836</name>
</gene>
<dbReference type="RefSeq" id="WP_183476728.1">
    <property type="nucleotide sequence ID" value="NZ_JACIFO010000002.1"/>
</dbReference>
<protein>
    <recommendedName>
        <fullName evidence="3">Outer membrane protein beta-barrel domain-containing protein</fullName>
    </recommendedName>
</protein>
<accession>A0A840EH07</accession>
<evidence type="ECO:0000313" key="2">
    <source>
        <dbReference type="Proteomes" id="UP000553034"/>
    </source>
</evidence>
<evidence type="ECO:0008006" key="3">
    <source>
        <dbReference type="Google" id="ProtNLM"/>
    </source>
</evidence>
<organism evidence="1 2">
    <name type="scientific">Mesonia hippocampi</name>
    <dbReference type="NCBI Taxonomy" id="1628250"/>
    <lineage>
        <taxon>Bacteria</taxon>
        <taxon>Pseudomonadati</taxon>
        <taxon>Bacteroidota</taxon>
        <taxon>Flavobacteriia</taxon>
        <taxon>Flavobacteriales</taxon>
        <taxon>Flavobacteriaceae</taxon>
        <taxon>Mesonia</taxon>
    </lineage>
</organism>